<organism evidence="1 2">
    <name type="scientific">Pseudonocardia lutea</name>
    <dbReference type="NCBI Taxonomy" id="2172015"/>
    <lineage>
        <taxon>Bacteria</taxon>
        <taxon>Bacillati</taxon>
        <taxon>Actinomycetota</taxon>
        <taxon>Actinomycetes</taxon>
        <taxon>Pseudonocardiales</taxon>
        <taxon>Pseudonocardiaceae</taxon>
        <taxon>Pseudonocardia</taxon>
    </lineage>
</organism>
<dbReference type="Proteomes" id="UP001596119">
    <property type="component" value="Unassembled WGS sequence"/>
</dbReference>
<reference evidence="2" key="1">
    <citation type="journal article" date="2019" name="Int. J. Syst. Evol. Microbiol.">
        <title>The Global Catalogue of Microorganisms (GCM) 10K type strain sequencing project: providing services to taxonomists for standard genome sequencing and annotation.</title>
        <authorList>
            <consortium name="The Broad Institute Genomics Platform"/>
            <consortium name="The Broad Institute Genome Sequencing Center for Infectious Disease"/>
            <person name="Wu L."/>
            <person name="Ma J."/>
        </authorList>
    </citation>
    <scope>NUCLEOTIDE SEQUENCE [LARGE SCALE GENOMIC DNA]</scope>
    <source>
        <strain evidence="2">CGMCC 4.7397</strain>
    </source>
</reference>
<evidence type="ECO:0000313" key="1">
    <source>
        <dbReference type="EMBL" id="MFC5946845.1"/>
    </source>
</evidence>
<name>A0ABW1I178_9PSEU</name>
<keyword evidence="2" id="KW-1185">Reference proteome</keyword>
<comment type="caution">
    <text evidence="1">The sequence shown here is derived from an EMBL/GenBank/DDBJ whole genome shotgun (WGS) entry which is preliminary data.</text>
</comment>
<sequence length="130" mass="14477">MTKALAEAEMWAASTVGEPTAVLRSVCQQLEVPYVEAQAVGARWAEGVYRALRWLTRTGGEPCPLELPVRGRDGRVLSVDELVEWAISTAPHKAWEPEDRAALRRRAEVKAQRSRELAGLIEETRRRAAS</sequence>
<gene>
    <name evidence="1" type="ORF">ACFQH9_00965</name>
</gene>
<accession>A0ABW1I178</accession>
<protein>
    <submittedName>
        <fullName evidence="1">Uncharacterized protein</fullName>
    </submittedName>
</protein>
<proteinExistence type="predicted"/>
<dbReference type="EMBL" id="JBHSQK010000003">
    <property type="protein sequence ID" value="MFC5946845.1"/>
    <property type="molecule type" value="Genomic_DNA"/>
</dbReference>
<evidence type="ECO:0000313" key="2">
    <source>
        <dbReference type="Proteomes" id="UP001596119"/>
    </source>
</evidence>
<dbReference type="RefSeq" id="WP_379563129.1">
    <property type="nucleotide sequence ID" value="NZ_JBHSQK010000003.1"/>
</dbReference>